<sequence>MIFEKKLWPHLQSEDKIVQLFVLQALRDYPHVPEEWTVQLIKNEINAGNDLAHISYDLQGHTFNEEAVQFIIQQIKEKESGQQYKSLVNLIPPHIAVQYTKELSPFISSAQWALYDVLLNGEEEQVWQAYGSHLAQLDAQENYDDDLYRKTKLIAKTLAEKGWINDHEIRILLNENLNEDWFDFAGILAVHMIGVLKKTEYIGLLAGMLSREDEDLLMVEVADTLNSFQSDDVIKAVLPYARQGNVYAMSVLGETKTPLAVAELKKLYSIFSRKEDQELVIEALCHQVSSEGRPEIEDFMKNEGYQAVMIDLEKTVYGFYRVEGLEHPRLENWKRAAEEKELRTQEILSASAMSVTANKVGRNDPCPCGSGKKHKKCCGQ</sequence>
<reference evidence="1 2" key="1">
    <citation type="submission" date="2021-01" db="EMBL/GenBank/DDBJ databases">
        <title>Genomic Encyclopedia of Type Strains, Phase IV (KMG-IV): sequencing the most valuable type-strain genomes for metagenomic binning, comparative biology and taxonomic classification.</title>
        <authorList>
            <person name="Goeker M."/>
        </authorList>
    </citation>
    <scope>NUCLEOTIDE SEQUENCE [LARGE SCALE GENOMIC DNA]</scope>
    <source>
        <strain evidence="1 2">DSM 105482</strain>
    </source>
</reference>
<comment type="caution">
    <text evidence="1">The sequence shown here is derived from an EMBL/GenBank/DDBJ whole genome shotgun (WGS) entry which is preliminary data.</text>
</comment>
<accession>A0ABS2QJ79</accession>
<gene>
    <name evidence="1" type="ORF">JOC77_002225</name>
</gene>
<dbReference type="Gene3D" id="3.10.450.50">
    <property type="match status" value="1"/>
</dbReference>
<evidence type="ECO:0000313" key="1">
    <source>
        <dbReference type="EMBL" id="MBM7692794.1"/>
    </source>
</evidence>
<name>A0ABS2QJ79_9BACI</name>
<dbReference type="SUPFAM" id="SSF103642">
    <property type="entry name" value="Sec-C motif"/>
    <property type="match status" value="1"/>
</dbReference>
<evidence type="ECO:0008006" key="3">
    <source>
        <dbReference type="Google" id="ProtNLM"/>
    </source>
</evidence>
<proteinExistence type="predicted"/>
<dbReference type="EMBL" id="JAFBFI010000008">
    <property type="protein sequence ID" value="MBM7692794.1"/>
    <property type="molecule type" value="Genomic_DNA"/>
</dbReference>
<dbReference type="RefSeq" id="WP_204542951.1">
    <property type="nucleotide sequence ID" value="NZ_JAFBFI010000008.1"/>
</dbReference>
<organism evidence="1 2">
    <name type="scientific">Peribacillus deserti</name>
    <dbReference type="NCBI Taxonomy" id="673318"/>
    <lineage>
        <taxon>Bacteria</taxon>
        <taxon>Bacillati</taxon>
        <taxon>Bacillota</taxon>
        <taxon>Bacilli</taxon>
        <taxon>Bacillales</taxon>
        <taxon>Bacillaceae</taxon>
        <taxon>Peribacillus</taxon>
    </lineage>
</organism>
<keyword evidence="2" id="KW-1185">Reference proteome</keyword>
<dbReference type="Pfam" id="PF02810">
    <property type="entry name" value="SEC-C"/>
    <property type="match status" value="1"/>
</dbReference>
<dbReference type="InterPro" id="IPR004027">
    <property type="entry name" value="SEC_C_motif"/>
</dbReference>
<evidence type="ECO:0000313" key="2">
    <source>
        <dbReference type="Proteomes" id="UP000823486"/>
    </source>
</evidence>
<dbReference type="Proteomes" id="UP000823486">
    <property type="component" value="Unassembled WGS sequence"/>
</dbReference>
<protein>
    <recommendedName>
        <fullName evidence="3">Preprotein translocase subunit SecA</fullName>
    </recommendedName>
</protein>